<evidence type="ECO:0000259" key="1">
    <source>
        <dbReference type="Pfam" id="PF05050"/>
    </source>
</evidence>
<dbReference type="InterPro" id="IPR006342">
    <property type="entry name" value="FkbM_mtfrase"/>
</dbReference>
<dbReference type="EMBL" id="MWMI01000004">
    <property type="protein sequence ID" value="RIB35237.1"/>
    <property type="molecule type" value="Genomic_DNA"/>
</dbReference>
<dbReference type="PANTHER" id="PTHR34203">
    <property type="entry name" value="METHYLTRANSFERASE, FKBM FAMILY PROTEIN"/>
    <property type="match status" value="1"/>
</dbReference>
<evidence type="ECO:0000313" key="3">
    <source>
        <dbReference type="Proteomes" id="UP000266622"/>
    </source>
</evidence>
<name>A0A397WNS6_9ARCH</name>
<dbReference type="Pfam" id="PF05050">
    <property type="entry name" value="Methyltransf_21"/>
    <property type="match status" value="1"/>
</dbReference>
<accession>A0A397WNS6</accession>
<comment type="caution">
    <text evidence="2">The sequence shown here is derived from an EMBL/GenBank/DDBJ whole genome shotgun (WGS) entry which is preliminary data.</text>
</comment>
<dbReference type="PANTHER" id="PTHR34203:SF15">
    <property type="entry name" value="SLL1173 PROTEIN"/>
    <property type="match status" value="1"/>
</dbReference>
<gene>
    <name evidence="2" type="ORF">BXU00_02835</name>
</gene>
<dbReference type="InterPro" id="IPR029063">
    <property type="entry name" value="SAM-dependent_MTases_sf"/>
</dbReference>
<dbReference type="NCBIfam" id="TIGR01444">
    <property type="entry name" value="fkbM_fam"/>
    <property type="match status" value="1"/>
</dbReference>
<dbReference type="InterPro" id="IPR052514">
    <property type="entry name" value="SAM-dependent_MTase"/>
</dbReference>
<sequence>MSGKYINYIKWYIGSINSISGIGKLKFAATAPILFVYNKIKGKRDNIKNITRFDLTVKVYGHKFECRKNTLDISYIINFEPETTEFLLNKKGKIFIDVGAHIGRYSILLSKNFEKIISIEADPYNYSQLIRNTRLNSLWNKVIPLNIALTNNDGILKLNLSEEGDGTHSIVVNYGKGSIEVLGLKLDTVIDLLGIDPKDIDVIKIDVEGAEYFVLQGMKKALKDGKPVLVIEIWEDSKYKEKTIELLKKYGYKMIKELDKGYATNYIFVKE</sequence>
<feature type="domain" description="Methyltransferase FkbM" evidence="1">
    <location>
        <begin position="97"/>
        <end position="254"/>
    </location>
</feature>
<dbReference type="Gene3D" id="3.40.50.150">
    <property type="entry name" value="Vaccinia Virus protein VP39"/>
    <property type="match status" value="1"/>
</dbReference>
<dbReference type="Proteomes" id="UP000266622">
    <property type="component" value="Unassembled WGS sequence"/>
</dbReference>
<organism evidence="2 3">
    <name type="scientific">Candidatus Nanoclepta minutus</name>
    <dbReference type="NCBI Taxonomy" id="1940235"/>
    <lineage>
        <taxon>Archaea</taxon>
        <taxon>Nanobdellota</taxon>
        <taxon>Candidatus Nanoclepta</taxon>
    </lineage>
</organism>
<dbReference type="AlphaFoldDB" id="A0A397WNS6"/>
<proteinExistence type="predicted"/>
<protein>
    <recommendedName>
        <fullName evidence="1">Methyltransferase FkbM domain-containing protein</fullName>
    </recommendedName>
</protein>
<reference evidence="2 3" key="1">
    <citation type="journal article" date="2018" name="Syst. Appl. Microbiol.">
        <title>A new symbiotic nanoarchaeote (Candidatus Nanoclepta minutus) and its host (Zestosphaera tikiterensis gen. nov., sp. nov.) from a New Zealand hot spring.</title>
        <authorList>
            <person name="St John E."/>
            <person name="Liu Y."/>
            <person name="Podar M."/>
            <person name="Stott M.B."/>
            <person name="Meneghin J."/>
            <person name="Chen Z."/>
            <person name="Lagutin K."/>
            <person name="Mitchell K."/>
            <person name="Reysenbach A.L."/>
        </authorList>
    </citation>
    <scope>NUCLEOTIDE SEQUENCE [LARGE SCALE GENOMIC DNA]</scope>
    <source>
        <strain evidence="2">NZ3</strain>
    </source>
</reference>
<evidence type="ECO:0000313" key="2">
    <source>
        <dbReference type="EMBL" id="RIB35237.1"/>
    </source>
</evidence>
<dbReference type="SUPFAM" id="SSF53335">
    <property type="entry name" value="S-adenosyl-L-methionine-dependent methyltransferases"/>
    <property type="match status" value="1"/>
</dbReference>